<dbReference type="SUPFAM" id="SSF56801">
    <property type="entry name" value="Acetyl-CoA synthetase-like"/>
    <property type="match status" value="1"/>
</dbReference>
<dbReference type="InterPro" id="IPR000873">
    <property type="entry name" value="AMP-dep_synth/lig_dom"/>
</dbReference>
<dbReference type="PROSITE" id="PS00455">
    <property type="entry name" value="AMP_BINDING"/>
    <property type="match status" value="1"/>
</dbReference>
<dbReference type="EMBL" id="CP163302">
    <property type="protein sequence ID" value="XDP45877.1"/>
    <property type="molecule type" value="Genomic_DNA"/>
</dbReference>
<dbReference type="KEGG" id="spue:AB5L97_02340"/>
<dbReference type="PANTHER" id="PTHR43767:SF1">
    <property type="entry name" value="NONRIBOSOMAL PEPTIDE SYNTHASE PES1 (EUROFUNG)-RELATED"/>
    <property type="match status" value="1"/>
</dbReference>
<evidence type="ECO:0000256" key="2">
    <source>
        <dbReference type="ARBA" id="ARBA00022428"/>
    </source>
</evidence>
<keyword evidence="3 8" id="KW-0436">Ligase</keyword>
<dbReference type="AlphaFoldDB" id="A0AB39L422"/>
<feature type="domain" description="AMP-binding enzyme C-terminal" evidence="7">
    <location>
        <begin position="431"/>
        <end position="506"/>
    </location>
</feature>
<dbReference type="Pfam" id="PF13193">
    <property type="entry name" value="AMP-binding_C"/>
    <property type="match status" value="1"/>
</dbReference>
<dbReference type="Gene3D" id="3.40.50.12780">
    <property type="entry name" value="N-terminal domain of ligase-like"/>
    <property type="match status" value="1"/>
</dbReference>
<dbReference type="PANTHER" id="PTHR43767">
    <property type="entry name" value="LONG-CHAIN-FATTY-ACID--COA LIGASE"/>
    <property type="match status" value="1"/>
</dbReference>
<dbReference type="GO" id="GO:0009234">
    <property type="term" value="P:menaquinone biosynthetic process"/>
    <property type="evidence" value="ECO:0007669"/>
    <property type="project" value="UniProtKB-KW"/>
</dbReference>
<dbReference type="RefSeq" id="WP_369046296.1">
    <property type="nucleotide sequence ID" value="NZ_CP163302.1"/>
</dbReference>
<comment type="similarity">
    <text evidence="1">Belongs to the ATP-dependent AMP-binding enzyme family.</text>
</comment>
<dbReference type="InterPro" id="IPR042099">
    <property type="entry name" value="ANL_N_sf"/>
</dbReference>
<evidence type="ECO:0000256" key="1">
    <source>
        <dbReference type="ARBA" id="ARBA00006432"/>
    </source>
</evidence>
<dbReference type="InterPro" id="IPR020845">
    <property type="entry name" value="AMP-binding_CS"/>
</dbReference>
<evidence type="ECO:0000256" key="5">
    <source>
        <dbReference type="ARBA" id="ARBA00022840"/>
    </source>
</evidence>
<organism evidence="8">
    <name type="scientific">Sinomonas puerhi</name>
    <dbReference type="NCBI Taxonomy" id="3238584"/>
    <lineage>
        <taxon>Bacteria</taxon>
        <taxon>Bacillati</taxon>
        <taxon>Actinomycetota</taxon>
        <taxon>Actinomycetes</taxon>
        <taxon>Micrococcales</taxon>
        <taxon>Micrococcaceae</taxon>
        <taxon>Sinomonas</taxon>
    </lineage>
</organism>
<evidence type="ECO:0000259" key="6">
    <source>
        <dbReference type="Pfam" id="PF00501"/>
    </source>
</evidence>
<dbReference type="GO" id="GO:0008756">
    <property type="term" value="F:o-succinylbenzoate-CoA ligase activity"/>
    <property type="evidence" value="ECO:0007669"/>
    <property type="project" value="UniProtKB-EC"/>
</dbReference>
<accession>A0AB39L422</accession>
<dbReference type="FunFam" id="3.30.300.30:FF:000008">
    <property type="entry name" value="2,3-dihydroxybenzoate-AMP ligase"/>
    <property type="match status" value="1"/>
</dbReference>
<evidence type="ECO:0000313" key="8">
    <source>
        <dbReference type="EMBL" id="XDP45877.1"/>
    </source>
</evidence>
<dbReference type="NCBIfam" id="TIGR01923">
    <property type="entry name" value="menE"/>
    <property type="match status" value="1"/>
</dbReference>
<dbReference type="InterPro" id="IPR045851">
    <property type="entry name" value="AMP-bd_C_sf"/>
</dbReference>
<protein>
    <submittedName>
        <fullName evidence="8">O-succinylbenzoate--CoA ligase</fullName>
        <ecNumber evidence="8">6.2.1.26</ecNumber>
    </submittedName>
</protein>
<evidence type="ECO:0000256" key="3">
    <source>
        <dbReference type="ARBA" id="ARBA00022598"/>
    </source>
</evidence>
<dbReference type="InterPro" id="IPR050237">
    <property type="entry name" value="ATP-dep_AMP-bd_enzyme"/>
</dbReference>
<keyword evidence="4" id="KW-0547">Nucleotide-binding</keyword>
<keyword evidence="5" id="KW-0067">ATP-binding</keyword>
<evidence type="ECO:0000256" key="4">
    <source>
        <dbReference type="ARBA" id="ARBA00022741"/>
    </source>
</evidence>
<name>A0AB39L422_9MICC</name>
<dbReference type="CDD" id="cd17631">
    <property type="entry name" value="FACL_FadD13-like"/>
    <property type="match status" value="1"/>
</dbReference>
<dbReference type="GO" id="GO:0005524">
    <property type="term" value="F:ATP binding"/>
    <property type="evidence" value="ECO:0007669"/>
    <property type="project" value="UniProtKB-KW"/>
</dbReference>
<dbReference type="Pfam" id="PF00501">
    <property type="entry name" value="AMP-binding"/>
    <property type="match status" value="1"/>
</dbReference>
<sequence length="518" mass="55907">MYNNGVGSWLHRRRPKSGPKVALVAGEREISYDELSERADRLANALRRRGVARGDRVAYLGENDPAFVETFFAAGLLGAIFIPLNTRLAAPELQYQLQDSGARLLVNGSALEALAAAAAEDTGVRNRLVVGQAEPAPTAQAGLAVERGIELYEQALAAAPAEVIDETVTHDDGALILYTSGTTGRPKGALLTHGNITWNCINVITDMDVNRNDVALMISPLFHVASLDMGLLPMLLKGATVVLESRFEPGQVLRTIQERGVTSLNGVPTTFQMLCEHPDWDATDLSSLDKLTCGGSAVPVRVLEAYEGRGLGFSNGYGMTETAPGATTLPVWRSKEKAGSSGLPQFFTDIRIADPLGQVLAPGEVGEIQIAGPNVIKEYWNRTDATRESYADGIWFKSGDMGYRDEEGFLFVSDRLKDMIISGGENIYPAEVEAVIVELDAVASVAVIGVPDDKWGEVPRAIVTLREGTSLTEASVRAHLDGRLARYKIPKSVVFVTEMPRTASGKIRKAELRRQYAG</sequence>
<dbReference type="InterPro" id="IPR025110">
    <property type="entry name" value="AMP-bd_C"/>
</dbReference>
<dbReference type="InterPro" id="IPR010192">
    <property type="entry name" value="MenE"/>
</dbReference>
<dbReference type="EC" id="6.2.1.26" evidence="8"/>
<dbReference type="NCBIfam" id="NF004837">
    <property type="entry name" value="PRK06187.1"/>
    <property type="match status" value="1"/>
</dbReference>
<feature type="domain" description="AMP-dependent synthetase/ligase" evidence="6">
    <location>
        <begin position="16"/>
        <end position="380"/>
    </location>
</feature>
<dbReference type="Gene3D" id="3.30.300.30">
    <property type="match status" value="1"/>
</dbReference>
<proteinExistence type="inferred from homology"/>
<reference evidence="8" key="1">
    <citation type="submission" date="2024-07" db="EMBL/GenBank/DDBJ databases">
        <authorList>
            <person name="fu j."/>
        </authorList>
    </citation>
    <scope>NUCLEOTIDE SEQUENCE</scope>
    <source>
        <strain evidence="8">P10A9</strain>
    </source>
</reference>
<gene>
    <name evidence="8" type="primary">menE</name>
    <name evidence="8" type="ORF">AB5L97_02340</name>
</gene>
<evidence type="ECO:0000259" key="7">
    <source>
        <dbReference type="Pfam" id="PF13193"/>
    </source>
</evidence>
<keyword evidence="2" id="KW-0474">Menaquinone biosynthesis</keyword>